<comment type="caution">
    <text evidence="1">The sequence shown here is derived from an EMBL/GenBank/DDBJ whole genome shotgun (WGS) entry which is preliminary data.</text>
</comment>
<proteinExistence type="predicted"/>
<dbReference type="EMBL" id="JAACJM010000011">
    <property type="protein sequence ID" value="KAF5370364.1"/>
    <property type="molecule type" value="Genomic_DNA"/>
</dbReference>
<sequence length="160" mass="18203">MFTALMRAISGTCYASVLHVSDNCSHHRHAFLNRWDTVGLNWAYAFEKIIFRYRFVHNSVVAREIEDEDSGGDGEYDYDTPTDPYLTLTHPYNNSIIHLNVNPIHLNRSHTTNVVNAPNVPHAPPRFDENPNPHQNLADQTQINRLLSPSLLRVAGLWGS</sequence>
<organism evidence="1 2">
    <name type="scientific">Tetrapyrgos nigripes</name>
    <dbReference type="NCBI Taxonomy" id="182062"/>
    <lineage>
        <taxon>Eukaryota</taxon>
        <taxon>Fungi</taxon>
        <taxon>Dikarya</taxon>
        <taxon>Basidiomycota</taxon>
        <taxon>Agaricomycotina</taxon>
        <taxon>Agaricomycetes</taxon>
        <taxon>Agaricomycetidae</taxon>
        <taxon>Agaricales</taxon>
        <taxon>Marasmiineae</taxon>
        <taxon>Marasmiaceae</taxon>
        <taxon>Tetrapyrgos</taxon>
    </lineage>
</organism>
<dbReference type="AlphaFoldDB" id="A0A8H5GSW9"/>
<evidence type="ECO:0000313" key="1">
    <source>
        <dbReference type="EMBL" id="KAF5370364.1"/>
    </source>
</evidence>
<accession>A0A8H5GSW9</accession>
<dbReference type="Proteomes" id="UP000559256">
    <property type="component" value="Unassembled WGS sequence"/>
</dbReference>
<reference evidence="1 2" key="1">
    <citation type="journal article" date="2020" name="ISME J.">
        <title>Uncovering the hidden diversity of litter-decomposition mechanisms in mushroom-forming fungi.</title>
        <authorList>
            <person name="Floudas D."/>
            <person name="Bentzer J."/>
            <person name="Ahren D."/>
            <person name="Johansson T."/>
            <person name="Persson P."/>
            <person name="Tunlid A."/>
        </authorList>
    </citation>
    <scope>NUCLEOTIDE SEQUENCE [LARGE SCALE GENOMIC DNA]</scope>
    <source>
        <strain evidence="1 2">CBS 291.85</strain>
    </source>
</reference>
<protein>
    <submittedName>
        <fullName evidence="1">Uncharacterized protein</fullName>
    </submittedName>
</protein>
<gene>
    <name evidence="1" type="ORF">D9758_006947</name>
</gene>
<keyword evidence="2" id="KW-1185">Reference proteome</keyword>
<name>A0A8H5GSW9_9AGAR</name>
<evidence type="ECO:0000313" key="2">
    <source>
        <dbReference type="Proteomes" id="UP000559256"/>
    </source>
</evidence>